<feature type="chain" id="PRO_5046342938" evidence="1">
    <location>
        <begin position="21"/>
        <end position="119"/>
    </location>
</feature>
<accession>A0ABR4I9Y0</accession>
<evidence type="ECO:0000256" key="1">
    <source>
        <dbReference type="SAM" id="SignalP"/>
    </source>
</evidence>
<protein>
    <submittedName>
        <fullName evidence="2">Uncharacterized protein</fullName>
    </submittedName>
</protein>
<sequence length="119" mass="13219">MHFLVRYTLLLALTAHTVLATIALGALELQHNKPLLNIAWIEGTDPCTRYEFTQISASGQNPCGIRFKLANGYTYYEENCGAGAIVIRNDDGSFNSQCKQKSWSCPEGSITIRQTWTCS</sequence>
<organism evidence="2 3">
    <name type="scientific">Aspergillus pseudoustus</name>
    <dbReference type="NCBI Taxonomy" id="1810923"/>
    <lineage>
        <taxon>Eukaryota</taxon>
        <taxon>Fungi</taxon>
        <taxon>Dikarya</taxon>
        <taxon>Ascomycota</taxon>
        <taxon>Pezizomycotina</taxon>
        <taxon>Eurotiomycetes</taxon>
        <taxon>Eurotiomycetidae</taxon>
        <taxon>Eurotiales</taxon>
        <taxon>Aspergillaceae</taxon>
        <taxon>Aspergillus</taxon>
        <taxon>Aspergillus subgen. Nidulantes</taxon>
    </lineage>
</organism>
<evidence type="ECO:0000313" key="3">
    <source>
        <dbReference type="Proteomes" id="UP001610446"/>
    </source>
</evidence>
<dbReference type="EMBL" id="JBFXLU010000547">
    <property type="protein sequence ID" value="KAL2824571.1"/>
    <property type="molecule type" value="Genomic_DNA"/>
</dbReference>
<dbReference type="Proteomes" id="UP001610446">
    <property type="component" value="Unassembled WGS sequence"/>
</dbReference>
<feature type="signal peptide" evidence="1">
    <location>
        <begin position="1"/>
        <end position="20"/>
    </location>
</feature>
<keyword evidence="1" id="KW-0732">Signal</keyword>
<comment type="caution">
    <text evidence="2">The sequence shown here is derived from an EMBL/GenBank/DDBJ whole genome shotgun (WGS) entry which is preliminary data.</text>
</comment>
<proteinExistence type="predicted"/>
<name>A0ABR4I9Y0_9EURO</name>
<evidence type="ECO:0000313" key="2">
    <source>
        <dbReference type="EMBL" id="KAL2824571.1"/>
    </source>
</evidence>
<reference evidence="2 3" key="1">
    <citation type="submission" date="2024-07" db="EMBL/GenBank/DDBJ databases">
        <title>Section-level genome sequencing and comparative genomics of Aspergillus sections Usti and Cavernicolus.</title>
        <authorList>
            <consortium name="Lawrence Berkeley National Laboratory"/>
            <person name="Nybo J.L."/>
            <person name="Vesth T.C."/>
            <person name="Theobald S."/>
            <person name="Frisvad J.C."/>
            <person name="Larsen T.O."/>
            <person name="Kjaerboelling I."/>
            <person name="Rothschild-Mancinelli K."/>
            <person name="Lyhne E.K."/>
            <person name="Kogle M.E."/>
            <person name="Barry K."/>
            <person name="Clum A."/>
            <person name="Na H."/>
            <person name="Ledsgaard L."/>
            <person name="Lin J."/>
            <person name="Lipzen A."/>
            <person name="Kuo A."/>
            <person name="Riley R."/>
            <person name="Mondo S."/>
            <person name="Labutti K."/>
            <person name="Haridas S."/>
            <person name="Pangalinan J."/>
            <person name="Salamov A.A."/>
            <person name="Simmons B.A."/>
            <person name="Magnuson J.K."/>
            <person name="Chen J."/>
            <person name="Drula E."/>
            <person name="Henrissat B."/>
            <person name="Wiebenga A."/>
            <person name="Lubbers R.J."/>
            <person name="Gomes A.C."/>
            <person name="Makela M.R."/>
            <person name="Stajich J."/>
            <person name="Grigoriev I.V."/>
            <person name="Mortensen U.H."/>
            <person name="De Vries R.P."/>
            <person name="Baker S.E."/>
            <person name="Andersen M.R."/>
        </authorList>
    </citation>
    <scope>NUCLEOTIDE SEQUENCE [LARGE SCALE GENOMIC DNA]</scope>
    <source>
        <strain evidence="2 3">CBS 123904</strain>
    </source>
</reference>
<keyword evidence="3" id="KW-1185">Reference proteome</keyword>
<gene>
    <name evidence="2" type="ORF">BJY01DRAFT_256446</name>
</gene>